<organism evidence="1 2">
    <name type="scientific">Ameca splendens</name>
    <dbReference type="NCBI Taxonomy" id="208324"/>
    <lineage>
        <taxon>Eukaryota</taxon>
        <taxon>Metazoa</taxon>
        <taxon>Chordata</taxon>
        <taxon>Craniata</taxon>
        <taxon>Vertebrata</taxon>
        <taxon>Euteleostomi</taxon>
        <taxon>Actinopterygii</taxon>
        <taxon>Neopterygii</taxon>
        <taxon>Teleostei</taxon>
        <taxon>Neoteleostei</taxon>
        <taxon>Acanthomorphata</taxon>
        <taxon>Ovalentaria</taxon>
        <taxon>Atherinomorphae</taxon>
        <taxon>Cyprinodontiformes</taxon>
        <taxon>Goodeidae</taxon>
        <taxon>Ameca</taxon>
    </lineage>
</organism>
<sequence length="82" mass="9127">MGCSWTREKACMVQKKQASVIKAGVAFMSNSFTKTSRETSPSRGQSEEHDHLLPFSTFWQAGPTASWSLSEYLLLEKLSLGL</sequence>
<accession>A0ABV1AB86</accession>
<evidence type="ECO:0000313" key="2">
    <source>
        <dbReference type="Proteomes" id="UP001469553"/>
    </source>
</evidence>
<reference evidence="1 2" key="1">
    <citation type="submission" date="2021-06" db="EMBL/GenBank/DDBJ databases">
        <authorList>
            <person name="Palmer J.M."/>
        </authorList>
    </citation>
    <scope>NUCLEOTIDE SEQUENCE [LARGE SCALE GENOMIC DNA]</scope>
    <source>
        <strain evidence="1 2">AS_MEX2019</strain>
        <tissue evidence="1">Muscle</tissue>
    </source>
</reference>
<keyword evidence="2" id="KW-1185">Reference proteome</keyword>
<evidence type="ECO:0000313" key="1">
    <source>
        <dbReference type="EMBL" id="MEQ2315332.1"/>
    </source>
</evidence>
<proteinExistence type="predicted"/>
<dbReference type="Proteomes" id="UP001469553">
    <property type="component" value="Unassembled WGS sequence"/>
</dbReference>
<protein>
    <submittedName>
        <fullName evidence="1">Uncharacterized protein</fullName>
    </submittedName>
</protein>
<name>A0ABV1AB86_9TELE</name>
<dbReference type="EMBL" id="JAHRIP010086460">
    <property type="protein sequence ID" value="MEQ2315332.1"/>
    <property type="molecule type" value="Genomic_DNA"/>
</dbReference>
<gene>
    <name evidence="1" type="ORF">AMECASPLE_021243</name>
</gene>
<comment type="caution">
    <text evidence="1">The sequence shown here is derived from an EMBL/GenBank/DDBJ whole genome shotgun (WGS) entry which is preliminary data.</text>
</comment>